<evidence type="ECO:0000256" key="3">
    <source>
        <dbReference type="ARBA" id="ARBA00022741"/>
    </source>
</evidence>
<dbReference type="SUPFAM" id="SSF52058">
    <property type="entry name" value="L domain-like"/>
    <property type="match status" value="2"/>
</dbReference>
<dbReference type="SUPFAM" id="SSF52540">
    <property type="entry name" value="P-loop containing nucleoside triphosphate hydrolases"/>
    <property type="match status" value="1"/>
</dbReference>
<dbReference type="Pfam" id="PF18052">
    <property type="entry name" value="Rx_N"/>
    <property type="match status" value="1"/>
</dbReference>
<reference evidence="11 12" key="1">
    <citation type="journal article" date="2023" name="Plants (Basel)">
        <title>Bridging the Gap: Combining Genomics and Transcriptomics Approaches to Understand Stylosanthes scabra, an Orphan Legume from the Brazilian Caatinga.</title>
        <authorList>
            <person name="Ferreira-Neto J.R.C."/>
            <person name="da Silva M.D."/>
            <person name="Binneck E."/>
            <person name="de Melo N.F."/>
            <person name="da Silva R.H."/>
            <person name="de Melo A.L.T.M."/>
            <person name="Pandolfi V."/>
            <person name="Bustamante F.O."/>
            <person name="Brasileiro-Vidal A.C."/>
            <person name="Benko-Iseppon A.M."/>
        </authorList>
    </citation>
    <scope>NUCLEOTIDE SEQUENCE [LARGE SCALE GENOMIC DNA]</scope>
    <source>
        <tissue evidence="11">Leaves</tissue>
    </source>
</reference>
<dbReference type="InterPro" id="IPR032675">
    <property type="entry name" value="LRR_dom_sf"/>
</dbReference>
<proteinExistence type="predicted"/>
<dbReference type="Gene3D" id="1.10.8.430">
    <property type="entry name" value="Helical domain of apoptotic protease-activating factors"/>
    <property type="match status" value="1"/>
</dbReference>
<dbReference type="InterPro" id="IPR002182">
    <property type="entry name" value="NB-ARC"/>
</dbReference>
<keyword evidence="5" id="KW-0067">ATP-binding</keyword>
<dbReference type="InterPro" id="IPR042197">
    <property type="entry name" value="Apaf_helical"/>
</dbReference>
<evidence type="ECO:0000256" key="4">
    <source>
        <dbReference type="ARBA" id="ARBA00022821"/>
    </source>
</evidence>
<dbReference type="PANTHER" id="PTHR36766:SF40">
    <property type="entry name" value="DISEASE RESISTANCE PROTEIN RGA3"/>
    <property type="match status" value="1"/>
</dbReference>
<keyword evidence="6" id="KW-0732">Signal</keyword>
<dbReference type="Gene3D" id="1.10.10.10">
    <property type="entry name" value="Winged helix-like DNA-binding domain superfamily/Winged helix DNA-binding domain"/>
    <property type="match status" value="1"/>
</dbReference>
<dbReference type="Proteomes" id="UP001341840">
    <property type="component" value="Unassembled WGS sequence"/>
</dbReference>
<dbReference type="Gene3D" id="3.80.10.10">
    <property type="entry name" value="Ribonuclease Inhibitor"/>
    <property type="match status" value="2"/>
</dbReference>
<dbReference type="EMBL" id="JASCZI010271907">
    <property type="protein sequence ID" value="MED6217314.1"/>
    <property type="molecule type" value="Genomic_DNA"/>
</dbReference>
<dbReference type="Gene3D" id="3.40.50.300">
    <property type="entry name" value="P-loop containing nucleotide triphosphate hydrolases"/>
    <property type="match status" value="1"/>
</dbReference>
<evidence type="ECO:0008006" key="13">
    <source>
        <dbReference type="Google" id="ProtNLM"/>
    </source>
</evidence>
<accession>A0ABU6Z4X8</accession>
<feature type="domain" description="R13L1/DRL21-like LRR repeat region" evidence="10">
    <location>
        <begin position="680"/>
        <end position="804"/>
    </location>
</feature>
<dbReference type="Pfam" id="PF00931">
    <property type="entry name" value="NB-ARC"/>
    <property type="match status" value="1"/>
</dbReference>
<dbReference type="PRINTS" id="PR00364">
    <property type="entry name" value="DISEASERSIST"/>
</dbReference>
<dbReference type="Gene3D" id="1.20.5.4130">
    <property type="match status" value="1"/>
</dbReference>
<gene>
    <name evidence="11" type="ORF">PIB30_016503</name>
</gene>
<keyword evidence="12" id="KW-1185">Reference proteome</keyword>
<dbReference type="InterPro" id="IPR041118">
    <property type="entry name" value="Rx_N"/>
</dbReference>
<feature type="domain" description="NB-ARC" evidence="7">
    <location>
        <begin position="169"/>
        <end position="336"/>
    </location>
</feature>
<comment type="caution">
    <text evidence="11">The sequence shown here is derived from an EMBL/GenBank/DDBJ whole genome shotgun (WGS) entry which is preliminary data.</text>
</comment>
<evidence type="ECO:0000313" key="11">
    <source>
        <dbReference type="EMBL" id="MED6217314.1"/>
    </source>
</evidence>
<dbReference type="InterPro" id="IPR058922">
    <property type="entry name" value="WHD_DRP"/>
</dbReference>
<keyword evidence="1" id="KW-0433">Leucine-rich repeat</keyword>
<feature type="domain" description="Disease resistance N-terminal" evidence="8">
    <location>
        <begin position="10"/>
        <end position="101"/>
    </location>
</feature>
<dbReference type="InterPro" id="IPR036388">
    <property type="entry name" value="WH-like_DNA-bd_sf"/>
</dbReference>
<evidence type="ECO:0000259" key="8">
    <source>
        <dbReference type="Pfam" id="PF18052"/>
    </source>
</evidence>
<keyword evidence="4" id="KW-0611">Plant defense</keyword>
<evidence type="ECO:0000256" key="2">
    <source>
        <dbReference type="ARBA" id="ARBA00022737"/>
    </source>
</evidence>
<evidence type="ECO:0000259" key="10">
    <source>
        <dbReference type="Pfam" id="PF25019"/>
    </source>
</evidence>
<evidence type="ECO:0000259" key="9">
    <source>
        <dbReference type="Pfam" id="PF23559"/>
    </source>
</evidence>
<dbReference type="Pfam" id="PF23559">
    <property type="entry name" value="WHD_DRP"/>
    <property type="match status" value="1"/>
</dbReference>
<feature type="domain" description="Disease resistance protein winged helix" evidence="9">
    <location>
        <begin position="424"/>
        <end position="492"/>
    </location>
</feature>
<evidence type="ECO:0000313" key="12">
    <source>
        <dbReference type="Proteomes" id="UP001341840"/>
    </source>
</evidence>
<keyword evidence="3" id="KW-0547">Nucleotide-binding</keyword>
<dbReference type="InterPro" id="IPR056789">
    <property type="entry name" value="LRR_R13L1-DRL21"/>
</dbReference>
<feature type="chain" id="PRO_5046984580" description="Disease resistance RPP13-like protein 1" evidence="6">
    <location>
        <begin position="17"/>
        <end position="1240"/>
    </location>
</feature>
<feature type="signal peptide" evidence="6">
    <location>
        <begin position="1"/>
        <end position="16"/>
    </location>
</feature>
<evidence type="ECO:0000256" key="5">
    <source>
        <dbReference type="ARBA" id="ARBA00022840"/>
    </source>
</evidence>
<dbReference type="Pfam" id="PF25019">
    <property type="entry name" value="LRR_R13L1-DRL21"/>
    <property type="match status" value="1"/>
</dbReference>
<evidence type="ECO:0000256" key="6">
    <source>
        <dbReference type="SAM" id="SignalP"/>
    </source>
</evidence>
<dbReference type="PANTHER" id="PTHR36766">
    <property type="entry name" value="PLANT BROAD-SPECTRUM MILDEW RESISTANCE PROTEIN RPW8"/>
    <property type="match status" value="1"/>
</dbReference>
<sequence>MAAALVGGAFLSAALQVLFDRLASKEMLDFIKGKRLSENLVKNLEVQLLSVSKVLSDAEKKQIHDAQVKKWVNELKDAAFDADDILDEIATEAEKASNSGTVSKKLFLNSFNSNYRDIENRLEEIIKRLGFIADQKDILGLKEGNVETVSQIVPTTSLVDEVFGREMDKRVIMKLLLEEDDSSGSKIGVIPIVGIGGVGKTTLAQLVYNDDKVDEHFGLKAWIDVSQQFDVSHVTKTILAVTGSYDYDLDDLNLLQVKLKEKLLKKRFLIVLDGVWNARPDSWELFCRPLQIGDQGSKIIVTTRHETVALKVGTVETYFLKELADEDCLRVFAKHALLSRHAISDQNLHVLGNEIARKCRGLPLAAKALGGLLRSFPSVDDWYKILKREIWQFSDEELGIIPALKLSYYYLPSHLKRCFAYCSMFPKGYIYDKEQIILLWMAENFIETSNQGMTMEELGDQYFSELVSRSFFQKSSFHGSQFTMHDLMNDLARDVFGEFVSKLEDEYSPPVIEKTRHISFLRDSYDLDLVEDLKKAKRLRTFLSLNLLWPFVASTCQEVPVDHLTVLTCLRVLSLNDCYEIKRLSKSMGNLIHLRYLDVSRTSITKLPESVCTLYNLQTLKAAKCASLRKLPKNLHRLVNLRYLDTRGTPLQHMPKKISKLVNLKVLSTFVVGKNKGSTIQELKEISKLHGSLSINKLQNVAGPADALNAKMVHKEFLEELKMNWDGTTGLKDSQQEINLLNNLRPHENLKKLSVHCYRGTRFPNWLGNHSFHSLTSMSLNCCRYCNSLPPLGQLPSLKVLEILQFDELVTIGNEFYGSSASKPFPSLEILKFICLPAWTNWHSLRDESFPCLNELHIENCPSLSNDLPRQLPSLVKLVIRDCLKLASSLPKAPAMQEMEITNSDKVVLKEIPSNLKSFKVKGCEIMQSTFKALEHTGSHLQSLEISSCSLDILIPQSKLPSSLRKLIVQDCEKLLIITEQPNKTIEWISISESCDYLGSFPMSMFPNLTYLFLKGCKSLTSLVLSQNCLQFPGLYSLSIVNCPAFVCCGDFLAPNLTHLSVSGCESLMSLPENMDLLMPSLQTLTIYKCPKIEYFPGGCLPSGLAELQIGNCEKLIANRSDWNLQRVESLEVLSIIGRCENVESFPDDDLLPANVAELFIDGFVHLKRLNYKGLENVDSLLELNISMCPQIQSLPEEGLPDTLKFLSIWGCPLLRERCKKDIGEDWPKISHIPFITIDE</sequence>
<keyword evidence="2" id="KW-0677">Repeat</keyword>
<evidence type="ECO:0000256" key="1">
    <source>
        <dbReference type="ARBA" id="ARBA00022614"/>
    </source>
</evidence>
<protein>
    <recommendedName>
        <fullName evidence="13">Disease resistance RPP13-like protein 1</fullName>
    </recommendedName>
</protein>
<organism evidence="11 12">
    <name type="scientific">Stylosanthes scabra</name>
    <dbReference type="NCBI Taxonomy" id="79078"/>
    <lineage>
        <taxon>Eukaryota</taxon>
        <taxon>Viridiplantae</taxon>
        <taxon>Streptophyta</taxon>
        <taxon>Embryophyta</taxon>
        <taxon>Tracheophyta</taxon>
        <taxon>Spermatophyta</taxon>
        <taxon>Magnoliopsida</taxon>
        <taxon>eudicotyledons</taxon>
        <taxon>Gunneridae</taxon>
        <taxon>Pentapetalae</taxon>
        <taxon>rosids</taxon>
        <taxon>fabids</taxon>
        <taxon>Fabales</taxon>
        <taxon>Fabaceae</taxon>
        <taxon>Papilionoideae</taxon>
        <taxon>50 kb inversion clade</taxon>
        <taxon>dalbergioids sensu lato</taxon>
        <taxon>Dalbergieae</taxon>
        <taxon>Pterocarpus clade</taxon>
        <taxon>Stylosanthes</taxon>
    </lineage>
</organism>
<evidence type="ECO:0000259" key="7">
    <source>
        <dbReference type="Pfam" id="PF00931"/>
    </source>
</evidence>
<name>A0ABU6Z4X8_9FABA</name>
<dbReference type="InterPro" id="IPR027417">
    <property type="entry name" value="P-loop_NTPase"/>
</dbReference>